<keyword evidence="1" id="KW-0472">Membrane</keyword>
<dbReference type="OrthoDB" id="3378816at2"/>
<dbReference type="Proteomes" id="UP000199632">
    <property type="component" value="Unassembled WGS sequence"/>
</dbReference>
<keyword evidence="3" id="KW-1185">Reference proteome</keyword>
<protein>
    <submittedName>
        <fullName evidence="2">Uncharacterized protein</fullName>
    </submittedName>
</protein>
<proteinExistence type="predicted"/>
<feature type="transmembrane region" description="Helical" evidence="1">
    <location>
        <begin position="43"/>
        <end position="61"/>
    </location>
</feature>
<keyword evidence="1" id="KW-1133">Transmembrane helix</keyword>
<dbReference type="AlphaFoldDB" id="A0A1H3MQF0"/>
<feature type="transmembrane region" description="Helical" evidence="1">
    <location>
        <begin position="73"/>
        <end position="95"/>
    </location>
</feature>
<feature type="transmembrane region" description="Helical" evidence="1">
    <location>
        <begin position="20"/>
        <end position="37"/>
    </location>
</feature>
<gene>
    <name evidence="2" type="ORF">SAMN05421684_1533</name>
</gene>
<organism evidence="2 3">
    <name type="scientific">Asanoa ishikariensis</name>
    <dbReference type="NCBI Taxonomy" id="137265"/>
    <lineage>
        <taxon>Bacteria</taxon>
        <taxon>Bacillati</taxon>
        <taxon>Actinomycetota</taxon>
        <taxon>Actinomycetes</taxon>
        <taxon>Micromonosporales</taxon>
        <taxon>Micromonosporaceae</taxon>
        <taxon>Asanoa</taxon>
    </lineage>
</organism>
<evidence type="ECO:0000313" key="2">
    <source>
        <dbReference type="EMBL" id="SDY78405.1"/>
    </source>
</evidence>
<accession>A0A1H3MQF0</accession>
<dbReference type="EMBL" id="FNQB01000001">
    <property type="protein sequence ID" value="SDY78405.1"/>
    <property type="molecule type" value="Genomic_DNA"/>
</dbReference>
<evidence type="ECO:0000256" key="1">
    <source>
        <dbReference type="SAM" id="Phobius"/>
    </source>
</evidence>
<sequence>MVESRQREETASRPLLLNRYAALVVFIAGYALLAAVARPLTLPASFTVLVPGLAIIVWGARRTPKRTVKTTRSTVVTWFVLLGLFCVWELVAFGWGNDPAHPTLSLAFDPVLENYPARVFGYVIWLSTGAWAASR</sequence>
<dbReference type="RefSeq" id="WP_090788729.1">
    <property type="nucleotide sequence ID" value="NZ_BOND01000018.1"/>
</dbReference>
<name>A0A1H3MQF0_9ACTN</name>
<evidence type="ECO:0000313" key="3">
    <source>
        <dbReference type="Proteomes" id="UP000199632"/>
    </source>
</evidence>
<reference evidence="3" key="1">
    <citation type="submission" date="2016-10" db="EMBL/GenBank/DDBJ databases">
        <authorList>
            <person name="Varghese N."/>
            <person name="Submissions S."/>
        </authorList>
    </citation>
    <scope>NUCLEOTIDE SEQUENCE [LARGE SCALE GENOMIC DNA]</scope>
    <source>
        <strain evidence="3">DSM 44718</strain>
    </source>
</reference>
<keyword evidence="1" id="KW-0812">Transmembrane</keyword>
<feature type="transmembrane region" description="Helical" evidence="1">
    <location>
        <begin position="115"/>
        <end position="133"/>
    </location>
</feature>